<gene>
    <name evidence="8" type="primary">tadA</name>
    <name evidence="10" type="ORF">A4H34_03055</name>
</gene>
<comment type="similarity">
    <text evidence="1">Belongs to the cytidine and deoxycytidylate deaminase family. ADAT2 subfamily.</text>
</comment>
<dbReference type="NCBIfam" id="NF008113">
    <property type="entry name" value="PRK10860.1"/>
    <property type="match status" value="1"/>
</dbReference>
<dbReference type="HAMAP" id="MF_00972">
    <property type="entry name" value="tRNA_aden_deaminase"/>
    <property type="match status" value="1"/>
</dbReference>
<dbReference type="AlphaFoldDB" id="A0A179B3A1"/>
<dbReference type="STRING" id="1823756.A4H34_03055"/>
<dbReference type="PANTHER" id="PTHR11079">
    <property type="entry name" value="CYTOSINE DEAMINASE FAMILY MEMBER"/>
    <property type="match status" value="1"/>
</dbReference>
<keyword evidence="6 8" id="KW-0862">Zinc</keyword>
<evidence type="ECO:0000256" key="8">
    <source>
        <dbReference type="HAMAP-Rule" id="MF_00972"/>
    </source>
</evidence>
<sequence length="136" mass="14330">MELADRAALAGDVPVGALVVRGSAALGVGWNTREARNDPAGHAEIAALREAAQAVGDWRLEGCDLYVTLEPCTMCAGAIVASRVARVVFGAWDPKAGAAGSVRDVLRDARLNHRVEVVGGVCEDECSRQLRAFFGR</sequence>
<evidence type="ECO:0000256" key="1">
    <source>
        <dbReference type="ARBA" id="ARBA00010669"/>
    </source>
</evidence>
<evidence type="ECO:0000256" key="4">
    <source>
        <dbReference type="ARBA" id="ARBA00022723"/>
    </source>
</evidence>
<dbReference type="SUPFAM" id="SSF53927">
    <property type="entry name" value="Cytidine deaminase-like"/>
    <property type="match status" value="1"/>
</dbReference>
<feature type="binding site" evidence="8">
    <location>
        <position position="75"/>
    </location>
    <ligand>
        <name>Zn(2+)</name>
        <dbReference type="ChEBI" id="CHEBI:29105"/>
        <note>catalytic</note>
    </ligand>
</feature>
<accession>A0A179B3A1</accession>
<keyword evidence="3 8" id="KW-0819">tRNA processing</keyword>
<comment type="subunit">
    <text evidence="2 8">Homodimer.</text>
</comment>
<dbReference type="CDD" id="cd01285">
    <property type="entry name" value="nucleoside_deaminase"/>
    <property type="match status" value="1"/>
</dbReference>
<keyword evidence="5 8" id="KW-0378">Hydrolase</keyword>
<dbReference type="InterPro" id="IPR002125">
    <property type="entry name" value="CMP_dCMP_dom"/>
</dbReference>
<dbReference type="Gene3D" id="3.40.140.10">
    <property type="entry name" value="Cytidine Deaminase, domain 2"/>
    <property type="match status" value="1"/>
</dbReference>
<dbReference type="EC" id="3.5.4.33" evidence="8"/>
<dbReference type="GO" id="GO:0002100">
    <property type="term" value="P:tRNA wobble adenosine to inosine editing"/>
    <property type="evidence" value="ECO:0007669"/>
    <property type="project" value="UniProtKB-UniRule"/>
</dbReference>
<dbReference type="GO" id="GO:0008270">
    <property type="term" value="F:zinc ion binding"/>
    <property type="evidence" value="ECO:0007669"/>
    <property type="project" value="UniProtKB-UniRule"/>
</dbReference>
<dbReference type="InterPro" id="IPR058535">
    <property type="entry name" value="MafB19-deam"/>
</dbReference>
<dbReference type="PROSITE" id="PS51747">
    <property type="entry name" value="CYT_DCMP_DEAMINASES_2"/>
    <property type="match status" value="1"/>
</dbReference>
<dbReference type="PANTHER" id="PTHR11079:SF202">
    <property type="entry name" value="TRNA-SPECIFIC ADENOSINE DEAMINASE"/>
    <property type="match status" value="1"/>
</dbReference>
<dbReference type="EMBL" id="LVZK01000001">
    <property type="protein sequence ID" value="OAP86168.1"/>
    <property type="molecule type" value="Genomic_DNA"/>
</dbReference>
<dbReference type="Pfam" id="PF14437">
    <property type="entry name" value="MafB19-deam"/>
    <property type="match status" value="1"/>
</dbReference>
<dbReference type="InterPro" id="IPR028883">
    <property type="entry name" value="tRNA_aden_deaminase"/>
</dbReference>
<protein>
    <recommendedName>
        <fullName evidence="8">tRNA-specific adenosine deaminase</fullName>
        <ecNumber evidence="8">3.5.4.33</ecNumber>
    </recommendedName>
</protein>
<evidence type="ECO:0000256" key="6">
    <source>
        <dbReference type="ARBA" id="ARBA00022833"/>
    </source>
</evidence>
<evidence type="ECO:0000256" key="3">
    <source>
        <dbReference type="ARBA" id="ARBA00022694"/>
    </source>
</evidence>
<comment type="function">
    <text evidence="8">Catalyzes the deamination of adenosine to inosine at the wobble position 34 of tRNA(Arg2).</text>
</comment>
<evidence type="ECO:0000313" key="10">
    <source>
        <dbReference type="EMBL" id="OAP86168.1"/>
    </source>
</evidence>
<feature type="domain" description="CMP/dCMP-type deaminase" evidence="9">
    <location>
        <begin position="1"/>
        <end position="103"/>
    </location>
</feature>
<name>A0A179B3A1_9ACTO</name>
<proteinExistence type="inferred from homology"/>
<comment type="catalytic activity">
    <reaction evidence="7 8">
        <text>adenosine(34) in tRNA + H2O + H(+) = inosine(34) in tRNA + NH4(+)</text>
        <dbReference type="Rhea" id="RHEA:43168"/>
        <dbReference type="Rhea" id="RHEA-COMP:10373"/>
        <dbReference type="Rhea" id="RHEA-COMP:10374"/>
        <dbReference type="ChEBI" id="CHEBI:15377"/>
        <dbReference type="ChEBI" id="CHEBI:15378"/>
        <dbReference type="ChEBI" id="CHEBI:28938"/>
        <dbReference type="ChEBI" id="CHEBI:74411"/>
        <dbReference type="ChEBI" id="CHEBI:82852"/>
        <dbReference type="EC" id="3.5.4.33"/>
    </reaction>
</comment>
<keyword evidence="11" id="KW-1185">Reference proteome</keyword>
<evidence type="ECO:0000259" key="9">
    <source>
        <dbReference type="PROSITE" id="PS51747"/>
    </source>
</evidence>
<dbReference type="GO" id="GO:0052717">
    <property type="term" value="F:tRNA-specific adenosine-34 deaminase activity"/>
    <property type="evidence" value="ECO:0007669"/>
    <property type="project" value="UniProtKB-UniRule"/>
</dbReference>
<dbReference type="PROSITE" id="PS00903">
    <property type="entry name" value="CYT_DCMP_DEAMINASES_1"/>
    <property type="match status" value="1"/>
</dbReference>
<evidence type="ECO:0000256" key="5">
    <source>
        <dbReference type="ARBA" id="ARBA00022801"/>
    </source>
</evidence>
<dbReference type="InterPro" id="IPR016192">
    <property type="entry name" value="APOBEC/CMP_deaminase_Zn-bd"/>
</dbReference>
<dbReference type="Proteomes" id="UP000078368">
    <property type="component" value="Unassembled WGS sequence"/>
</dbReference>
<feature type="binding site" evidence="8">
    <location>
        <position position="72"/>
    </location>
    <ligand>
        <name>Zn(2+)</name>
        <dbReference type="ChEBI" id="CHEBI:29105"/>
        <note>catalytic</note>
    </ligand>
</feature>
<evidence type="ECO:0000256" key="7">
    <source>
        <dbReference type="ARBA" id="ARBA00048045"/>
    </source>
</evidence>
<reference evidence="10 11" key="1">
    <citation type="submission" date="2016-04" db="EMBL/GenBank/DDBJ databases">
        <title>Peptidophaga gingivicola gen. nov., sp. nov., isolated from human subgingival plaque.</title>
        <authorList>
            <person name="Beall C.J."/>
            <person name="Mokrzan E.M."/>
            <person name="Griffen A.L."/>
            <person name="Leys E.J."/>
        </authorList>
    </citation>
    <scope>NUCLEOTIDE SEQUENCE [LARGE SCALE GENOMIC DNA]</scope>
    <source>
        <strain evidence="10 11">BA112</strain>
    </source>
</reference>
<comment type="cofactor">
    <cofactor evidence="8">
        <name>Zn(2+)</name>
        <dbReference type="ChEBI" id="CHEBI:29105"/>
    </cofactor>
    <text evidence="8">Binds 1 zinc ion per subunit.</text>
</comment>
<keyword evidence="4 8" id="KW-0479">Metal-binding</keyword>
<dbReference type="InterPro" id="IPR016193">
    <property type="entry name" value="Cytidine_deaminase-like"/>
</dbReference>
<evidence type="ECO:0000256" key="2">
    <source>
        <dbReference type="ARBA" id="ARBA00011738"/>
    </source>
</evidence>
<comment type="caution">
    <text evidence="10">The sequence shown here is derived from an EMBL/GenBank/DDBJ whole genome shotgun (WGS) entry which is preliminary data.</text>
</comment>
<organism evidence="10 11">
    <name type="scientific">Peptidiphaga gingivicola</name>
    <dbReference type="NCBI Taxonomy" id="2741497"/>
    <lineage>
        <taxon>Bacteria</taxon>
        <taxon>Bacillati</taxon>
        <taxon>Actinomycetota</taxon>
        <taxon>Actinomycetes</taxon>
        <taxon>Actinomycetales</taxon>
        <taxon>Actinomycetaceae</taxon>
        <taxon>Peptidiphaga</taxon>
    </lineage>
</organism>
<feature type="binding site" evidence="8">
    <location>
        <position position="42"/>
    </location>
    <ligand>
        <name>Zn(2+)</name>
        <dbReference type="ChEBI" id="CHEBI:29105"/>
        <note>catalytic</note>
    </ligand>
</feature>
<evidence type="ECO:0000313" key="11">
    <source>
        <dbReference type="Proteomes" id="UP000078368"/>
    </source>
</evidence>
<feature type="active site" description="Proton donor" evidence="8">
    <location>
        <position position="44"/>
    </location>
</feature>